<feature type="domain" description="Response regulatory" evidence="2">
    <location>
        <begin position="2"/>
        <end position="122"/>
    </location>
</feature>
<dbReference type="PANTHER" id="PTHR37299">
    <property type="entry name" value="TRANSCRIPTIONAL REGULATOR-RELATED"/>
    <property type="match status" value="1"/>
</dbReference>
<dbReference type="Pfam" id="PF04397">
    <property type="entry name" value="LytTR"/>
    <property type="match status" value="1"/>
</dbReference>
<dbReference type="PROSITE" id="PS50110">
    <property type="entry name" value="RESPONSE_REGULATORY"/>
    <property type="match status" value="1"/>
</dbReference>
<dbReference type="EMBL" id="JABACJ020000030">
    <property type="protein sequence ID" value="MBU3878267.1"/>
    <property type="molecule type" value="Genomic_DNA"/>
</dbReference>
<dbReference type="InterPro" id="IPR046947">
    <property type="entry name" value="LytR-like"/>
</dbReference>
<dbReference type="Proteomes" id="UP000723714">
    <property type="component" value="Unassembled WGS sequence"/>
</dbReference>
<evidence type="ECO:0000256" key="1">
    <source>
        <dbReference type="PROSITE-ProRule" id="PRU00169"/>
    </source>
</evidence>
<dbReference type="PANTHER" id="PTHR37299:SF1">
    <property type="entry name" value="STAGE 0 SPORULATION PROTEIN A HOMOLOG"/>
    <property type="match status" value="1"/>
</dbReference>
<dbReference type="Pfam" id="PF00072">
    <property type="entry name" value="Response_reg"/>
    <property type="match status" value="1"/>
</dbReference>
<accession>A0ABS6D9H8</accession>
<comment type="caution">
    <text evidence="3">The sequence shown here is derived from an EMBL/GenBank/DDBJ whole genome shotgun (WGS) entry which is preliminary data.</text>
</comment>
<keyword evidence="3" id="KW-0238">DNA-binding</keyword>
<name>A0ABS6D9H8_9FIRM</name>
<evidence type="ECO:0000313" key="3">
    <source>
        <dbReference type="EMBL" id="MBU3878267.1"/>
    </source>
</evidence>
<feature type="modified residue" description="4-aspartylphosphate" evidence="1">
    <location>
        <position position="59"/>
    </location>
</feature>
<dbReference type="CDD" id="cd00156">
    <property type="entry name" value="REC"/>
    <property type="match status" value="1"/>
</dbReference>
<dbReference type="SMART" id="SM00850">
    <property type="entry name" value="LytTR"/>
    <property type="match status" value="1"/>
</dbReference>
<keyword evidence="1" id="KW-0597">Phosphoprotein</keyword>
<dbReference type="InterPro" id="IPR001789">
    <property type="entry name" value="Sig_transdc_resp-reg_receiver"/>
</dbReference>
<evidence type="ECO:0000313" key="4">
    <source>
        <dbReference type="Proteomes" id="UP000723714"/>
    </source>
</evidence>
<reference evidence="3 4" key="1">
    <citation type="submission" date="2021-06" db="EMBL/GenBank/DDBJ databases">
        <title>Faecalicatena sp. nov. isolated from porcine feces.</title>
        <authorList>
            <person name="Oh B.S."/>
            <person name="Lee J.H."/>
        </authorList>
    </citation>
    <scope>NUCLEOTIDE SEQUENCE [LARGE SCALE GENOMIC DNA]</scope>
    <source>
        <strain evidence="3 4">AGMB00832</strain>
    </source>
</reference>
<gene>
    <name evidence="3" type="ORF">HGO97_020915</name>
</gene>
<sequence length="249" mass="29302">MKIAIIDDLKMDREKAALFLHKYFAGNFPTIALEIDMYENGETFLHSYQPGTYQIILIDYYMDQLSGLDLAKYIRGAGDPAILIFVTISRDYAIAGYKVKASGYLVKPFAYQELAELLSLLEIEAWHQQEYIEFVNGYRTCRVFLEDIAYCDISGHYAQIHTLDRKMERTRMTFHELTLQLESYPQFLGCYRGCIVNMDHIENLDEFCFILVNGERIPIRQKERTKILQMYSDYIFMKTRKQNLWTPHS</sequence>
<dbReference type="SMART" id="SM00448">
    <property type="entry name" value="REC"/>
    <property type="match status" value="1"/>
</dbReference>
<dbReference type="GO" id="GO:0003677">
    <property type="term" value="F:DNA binding"/>
    <property type="evidence" value="ECO:0007669"/>
    <property type="project" value="UniProtKB-KW"/>
</dbReference>
<evidence type="ECO:0000259" key="2">
    <source>
        <dbReference type="PROSITE" id="PS50110"/>
    </source>
</evidence>
<proteinExistence type="predicted"/>
<organism evidence="3 4">
    <name type="scientific">Faecalicatena faecalis</name>
    <dbReference type="NCBI Taxonomy" id="2726362"/>
    <lineage>
        <taxon>Bacteria</taxon>
        <taxon>Bacillati</taxon>
        <taxon>Bacillota</taxon>
        <taxon>Clostridia</taxon>
        <taxon>Lachnospirales</taxon>
        <taxon>Lachnospiraceae</taxon>
        <taxon>Faecalicatena</taxon>
    </lineage>
</organism>
<dbReference type="RefSeq" id="WP_216244938.1">
    <property type="nucleotide sequence ID" value="NZ_JABACJ020000030.1"/>
</dbReference>
<dbReference type="InterPro" id="IPR007492">
    <property type="entry name" value="LytTR_DNA-bd_dom"/>
</dbReference>
<keyword evidence="4" id="KW-1185">Reference proteome</keyword>
<protein>
    <submittedName>
        <fullName evidence="3">LytTR family DNA-binding domain-containing protein</fullName>
    </submittedName>
</protein>